<dbReference type="Pfam" id="PF04818">
    <property type="entry name" value="CID"/>
    <property type="match status" value="1"/>
</dbReference>
<dbReference type="HOGENOM" id="CLU_015606_0_0_1"/>
<dbReference type="Pfam" id="PF21936">
    <property type="entry name" value="Pcf11_C"/>
    <property type="match status" value="1"/>
</dbReference>
<dbReference type="GO" id="GO:0000993">
    <property type="term" value="F:RNA polymerase II complex binding"/>
    <property type="evidence" value="ECO:0007669"/>
    <property type="project" value="InterPro"/>
</dbReference>
<dbReference type="FunFam" id="1.25.40.90:FF:000016">
    <property type="entry name" value="mRNA cleavage factor complex component Pcf11"/>
    <property type="match status" value="1"/>
</dbReference>
<dbReference type="InterPro" id="IPR054127">
    <property type="entry name" value="Pcf11_C"/>
</dbReference>
<evidence type="ECO:0000313" key="3">
    <source>
        <dbReference type="EMBL" id="KFH48188.1"/>
    </source>
</evidence>
<feature type="compositionally biased region" description="Low complexity" evidence="1">
    <location>
        <begin position="337"/>
        <end position="346"/>
    </location>
</feature>
<dbReference type="OrthoDB" id="343582at2759"/>
<dbReference type="InterPro" id="IPR047415">
    <property type="entry name" value="Pcf11_CID"/>
</dbReference>
<sequence length="680" mass="73179">MPTEAEEVAEDYRHALEDLSSNARFEISNLTVIARENTEHALLIAEVLEKHILKTAPSKKLPALYVLDSIVKNVGTPYTLYLGRNLFKTFMEAYTVVDNGTRKRMEEMLKTWKQPVAGSMDTRPVFSPDLVRPIENALMKAKAAMMPQAQLPGRPRSALPPHRDTPTPPGMRSAGGTPSNFPPQPYPYPHGAQPPNGHYPPHPQVPYPQPAAPQPASSSTAPFQPPLPGAYGLPVVHTAPEQQAGVNVETLSSDIQNMIVATRAEASLSPHDASVQTKLRALLDLQGIVQSQSLPQDQLELIKNEVTKLAGVKLGAQNPSSTAILTHTPTPPPPPAAAQQQQQFVRPPAPSSVTPSQASPAAAGQGSLTLDSLLGAGALATLMGRTSSQNSTPNPPNAAVRSPQPAQAAPYAAPPAQPPAALSLVEQLRLAGLISSTTPTNAGAVAAPPPPAPTVTPNLASLLAAQQAPAARPHSRLRRGLNSASLKQHRPDILHQVYERLGPPCTQCGRRFQTDEEGRKKKTAHMDWHFRVHQRGNEAEKRGTHRSWYVDLQEWSKSRESVDADQTAAAETSAAEASKAAAEAAKPKYIAVPDPKSGINNVCPICQDRFENTWLDTAQEWVWLDAVLVRGRAYHASCHAEATRDRDEGTPRRTPEPVLGKRKAEGGLASPKVRSLKTFA</sequence>
<feature type="compositionally biased region" description="Low complexity" evidence="1">
    <location>
        <begin position="143"/>
        <end position="152"/>
    </location>
</feature>
<proteinExistence type="predicted"/>
<dbReference type="GO" id="GO:0005849">
    <property type="term" value="C:mRNA cleavage factor complex"/>
    <property type="evidence" value="ECO:0007669"/>
    <property type="project" value="InterPro"/>
</dbReference>
<feature type="domain" description="CID" evidence="2">
    <location>
        <begin position="4"/>
        <end position="142"/>
    </location>
</feature>
<dbReference type="PROSITE" id="PS51391">
    <property type="entry name" value="CID"/>
    <property type="match status" value="1"/>
</dbReference>
<keyword evidence="4" id="KW-1185">Reference proteome</keyword>
<evidence type="ECO:0000313" key="4">
    <source>
        <dbReference type="Proteomes" id="UP000029964"/>
    </source>
</evidence>
<dbReference type="SMART" id="SM00582">
    <property type="entry name" value="RPR"/>
    <property type="match status" value="1"/>
</dbReference>
<feature type="region of interest" description="Disordered" evidence="1">
    <location>
        <begin position="638"/>
        <end position="680"/>
    </location>
</feature>
<dbReference type="Pfam" id="PF11526">
    <property type="entry name" value="Pfc11_Clp1_ID"/>
    <property type="match status" value="1"/>
</dbReference>
<dbReference type="AlphaFoldDB" id="A0A086TFQ6"/>
<dbReference type="SUPFAM" id="SSF48464">
    <property type="entry name" value="ENTH/VHS domain"/>
    <property type="match status" value="1"/>
</dbReference>
<feature type="region of interest" description="Disordered" evidence="1">
    <location>
        <begin position="143"/>
        <end position="234"/>
    </location>
</feature>
<dbReference type="PANTHER" id="PTHR15921:SF3">
    <property type="entry name" value="PRE-MRNA CLEAVAGE COMPLEX 2 PROTEIN PCF11"/>
    <property type="match status" value="1"/>
</dbReference>
<feature type="compositionally biased region" description="Pro residues" evidence="1">
    <location>
        <begin position="197"/>
        <end position="213"/>
    </location>
</feature>
<dbReference type="EMBL" id="JPKY01000004">
    <property type="protein sequence ID" value="KFH48188.1"/>
    <property type="molecule type" value="Genomic_DNA"/>
</dbReference>
<name>A0A086TFQ6_HAPC1</name>
<dbReference type="GO" id="GO:0031124">
    <property type="term" value="P:mRNA 3'-end processing"/>
    <property type="evidence" value="ECO:0007669"/>
    <property type="project" value="InterPro"/>
</dbReference>
<dbReference type="GO" id="GO:0005737">
    <property type="term" value="C:cytoplasm"/>
    <property type="evidence" value="ECO:0007669"/>
    <property type="project" value="TreeGrafter"/>
</dbReference>
<comment type="caution">
    <text evidence="3">The sequence shown here is derived from an EMBL/GenBank/DDBJ whole genome shotgun (WGS) entry which is preliminary data.</text>
</comment>
<evidence type="ECO:0000256" key="1">
    <source>
        <dbReference type="SAM" id="MobiDB-lite"/>
    </source>
</evidence>
<reference evidence="4" key="1">
    <citation type="journal article" date="2014" name="Genome Announc.">
        <title>Genome sequence and annotation of Acremonium chrysogenum, producer of the beta-lactam antibiotic cephalosporin C.</title>
        <authorList>
            <person name="Terfehr D."/>
            <person name="Dahlmann T.A."/>
            <person name="Specht T."/>
            <person name="Zadra I."/>
            <person name="Kuernsteiner H."/>
            <person name="Kueck U."/>
        </authorList>
    </citation>
    <scope>NUCLEOTIDE SEQUENCE [LARGE SCALE GENOMIC DNA]</scope>
    <source>
        <strain evidence="4">ATCC 11550 / CBS 779.69 / DSM 880 / IAM 14645 / JCM 23072 / IMI 49137</strain>
    </source>
</reference>
<dbReference type="STRING" id="857340.A0A086TFQ6"/>
<protein>
    <recommendedName>
        <fullName evidence="2">CID domain-containing protein</fullName>
    </recommendedName>
</protein>
<evidence type="ECO:0000259" key="2">
    <source>
        <dbReference type="PROSITE" id="PS51391"/>
    </source>
</evidence>
<dbReference type="GO" id="GO:0006369">
    <property type="term" value="P:termination of RNA polymerase II transcription"/>
    <property type="evidence" value="ECO:0007669"/>
    <property type="project" value="InterPro"/>
</dbReference>
<organism evidence="3 4">
    <name type="scientific">Hapsidospora chrysogenum (strain ATCC 11550 / CBS 779.69 / DSM 880 / IAM 14645 / JCM 23072 / IMI 49137)</name>
    <name type="common">Acremonium chrysogenum</name>
    <dbReference type="NCBI Taxonomy" id="857340"/>
    <lineage>
        <taxon>Eukaryota</taxon>
        <taxon>Fungi</taxon>
        <taxon>Dikarya</taxon>
        <taxon>Ascomycota</taxon>
        <taxon>Pezizomycotina</taxon>
        <taxon>Sordariomycetes</taxon>
        <taxon>Hypocreomycetidae</taxon>
        <taxon>Hypocreales</taxon>
        <taxon>Bionectriaceae</taxon>
        <taxon>Hapsidospora</taxon>
    </lineage>
</organism>
<dbReference type="InterPro" id="IPR045154">
    <property type="entry name" value="PCF11-like"/>
</dbReference>
<feature type="compositionally biased region" description="Basic and acidic residues" evidence="1">
    <location>
        <begin position="641"/>
        <end position="655"/>
    </location>
</feature>
<dbReference type="Gene3D" id="1.25.40.90">
    <property type="match status" value="1"/>
</dbReference>
<dbReference type="PANTHER" id="PTHR15921">
    <property type="entry name" value="PRE-MRNA CLEAVAGE COMPLEX II"/>
    <property type="match status" value="1"/>
</dbReference>
<feature type="region of interest" description="Disordered" evidence="1">
    <location>
        <begin position="321"/>
        <end position="365"/>
    </location>
</feature>
<dbReference type="InterPro" id="IPR006569">
    <property type="entry name" value="CID_dom"/>
</dbReference>
<dbReference type="GO" id="GO:0003729">
    <property type="term" value="F:mRNA binding"/>
    <property type="evidence" value="ECO:0007669"/>
    <property type="project" value="InterPro"/>
</dbReference>
<dbReference type="Proteomes" id="UP000029964">
    <property type="component" value="Unassembled WGS sequence"/>
</dbReference>
<dbReference type="InterPro" id="IPR021605">
    <property type="entry name" value="Pcf11_Clp1-ID"/>
</dbReference>
<dbReference type="CDD" id="cd16982">
    <property type="entry name" value="CID_Pcf11"/>
    <property type="match status" value="1"/>
</dbReference>
<feature type="region of interest" description="Disordered" evidence="1">
    <location>
        <begin position="385"/>
        <end position="417"/>
    </location>
</feature>
<feature type="compositionally biased region" description="Low complexity" evidence="1">
    <location>
        <begin position="355"/>
        <end position="365"/>
    </location>
</feature>
<dbReference type="InterPro" id="IPR008942">
    <property type="entry name" value="ENTH_VHS"/>
</dbReference>
<gene>
    <name evidence="3" type="ORF">ACRE_007580</name>
</gene>
<accession>A0A086TFQ6</accession>